<reference evidence="4" key="1">
    <citation type="submission" date="2021-03" db="EMBL/GenBank/DDBJ databases">
        <authorList>
            <person name="Bekaert M."/>
        </authorList>
    </citation>
    <scope>NUCLEOTIDE SEQUENCE</scope>
</reference>
<evidence type="ECO:0000313" key="4">
    <source>
        <dbReference type="EMBL" id="CAG2189662.1"/>
    </source>
</evidence>
<dbReference type="Pfam" id="PF03148">
    <property type="entry name" value="Tektin"/>
    <property type="match status" value="1"/>
</dbReference>
<feature type="coiled-coil region" evidence="3">
    <location>
        <begin position="72"/>
        <end position="99"/>
    </location>
</feature>
<dbReference type="OrthoDB" id="9896158at2759"/>
<keyword evidence="5" id="KW-1185">Reference proteome</keyword>
<sequence>MLGTKAATAIGPESWRNSTLKGIKLSNTIVNKSDKSCDVGRSLDPLPHLRDTVSQLSNDEIHRYTREVRAVVAKLRESLLETNEEIKSLTRGREAIEKALEHTRKDIRLNKDSQEVRMSRPPREKGHDGADDLLNAEKAHLINCKKALEAQLRSVQQQLLVLDAARKRLFGVLQERSRVLDLLNHSLSSITNVNSAMSNMSSSGMRRSKSVQDGRYSRMNYSNLPDPLGPFTPEADQALADADDARARSAYLRRELREAIDRTDKLQKAAHKSVNDGLTQKLSETVTLKQHLGVSFGENRHGMHRAQRWYDATDKARSYTLGPVASSDLSTRERLDRPMVKVFQRHPGTQLPEAQEIIRKIKNEIQLSFVNFIRSDGLLQSLTATSRNIGLLRLTQLKLRNDIKSKSAAAGIDGSIIRMRRSKSNHRWTLGEAF</sequence>
<comment type="caution">
    <text evidence="4">The sequence shown here is derived from an EMBL/GenBank/DDBJ whole genome shotgun (WGS) entry which is preliminary data.</text>
</comment>
<comment type="subcellular location">
    <subcellularLocation>
        <location evidence="1">Cytoplasm</location>
    </subcellularLocation>
</comment>
<dbReference type="PANTHER" id="PTHR35081">
    <property type="entry name" value="COILED-COIL DOMAIN-CONTAINING PROTEIN 105"/>
    <property type="match status" value="1"/>
</dbReference>
<accession>A0A8S3Q5W3</accession>
<evidence type="ECO:0000256" key="2">
    <source>
        <dbReference type="ARBA" id="ARBA00022490"/>
    </source>
</evidence>
<protein>
    <submittedName>
        <fullName evidence="4">Uncharacterized protein</fullName>
    </submittedName>
</protein>
<proteinExistence type="predicted"/>
<keyword evidence="2" id="KW-0963">Cytoplasm</keyword>
<dbReference type="Proteomes" id="UP000683360">
    <property type="component" value="Unassembled WGS sequence"/>
</dbReference>
<keyword evidence="3" id="KW-0175">Coiled coil</keyword>
<dbReference type="EMBL" id="CAJPWZ010000299">
    <property type="protein sequence ID" value="CAG2189662.1"/>
    <property type="molecule type" value="Genomic_DNA"/>
</dbReference>
<evidence type="ECO:0000313" key="5">
    <source>
        <dbReference type="Proteomes" id="UP000683360"/>
    </source>
</evidence>
<organism evidence="4 5">
    <name type="scientific">Mytilus edulis</name>
    <name type="common">Blue mussel</name>
    <dbReference type="NCBI Taxonomy" id="6550"/>
    <lineage>
        <taxon>Eukaryota</taxon>
        <taxon>Metazoa</taxon>
        <taxon>Spiralia</taxon>
        <taxon>Lophotrochozoa</taxon>
        <taxon>Mollusca</taxon>
        <taxon>Bivalvia</taxon>
        <taxon>Autobranchia</taxon>
        <taxon>Pteriomorphia</taxon>
        <taxon>Mytilida</taxon>
        <taxon>Mytiloidea</taxon>
        <taxon>Mytilidae</taxon>
        <taxon>Mytilinae</taxon>
        <taxon>Mytilus</taxon>
    </lineage>
</organism>
<gene>
    <name evidence="4" type="ORF">MEDL_5016</name>
</gene>
<dbReference type="AlphaFoldDB" id="A0A8S3Q5W3"/>
<dbReference type="GO" id="GO:0005929">
    <property type="term" value="C:cilium"/>
    <property type="evidence" value="ECO:0007669"/>
    <property type="project" value="UniProtKB-ARBA"/>
</dbReference>
<name>A0A8S3Q5W3_MYTED</name>
<dbReference type="InterPro" id="IPR048256">
    <property type="entry name" value="Tektin-like"/>
</dbReference>
<dbReference type="GO" id="GO:0005737">
    <property type="term" value="C:cytoplasm"/>
    <property type="evidence" value="ECO:0007669"/>
    <property type="project" value="UniProtKB-SubCell"/>
</dbReference>
<evidence type="ECO:0000256" key="1">
    <source>
        <dbReference type="ARBA" id="ARBA00004496"/>
    </source>
</evidence>
<dbReference type="InterPro" id="IPR038949">
    <property type="entry name" value="TEKTL1"/>
</dbReference>
<dbReference type="PANTHER" id="PTHR35081:SF1">
    <property type="entry name" value="COILED-COIL DOMAIN-CONTAINING PROTEIN 105"/>
    <property type="match status" value="1"/>
</dbReference>
<evidence type="ECO:0000256" key="3">
    <source>
        <dbReference type="SAM" id="Coils"/>
    </source>
</evidence>